<keyword evidence="1" id="KW-0456">Lyase</keyword>
<dbReference type="Gene3D" id="3.40.640.10">
    <property type="entry name" value="Type I PLP-dependent aspartate aminotransferase-like (Major domain)"/>
    <property type="match status" value="1"/>
</dbReference>
<dbReference type="OrthoDB" id="9764766at2"/>
<dbReference type="GO" id="GO:0016829">
    <property type="term" value="F:lyase activity"/>
    <property type="evidence" value="ECO:0007669"/>
    <property type="project" value="UniProtKB-KW"/>
</dbReference>
<evidence type="ECO:0000313" key="1">
    <source>
        <dbReference type="EMBL" id="SHG93883.1"/>
    </source>
</evidence>
<dbReference type="EMBL" id="FQXI01000001">
    <property type="protein sequence ID" value="SHG93883.1"/>
    <property type="molecule type" value="Genomic_DNA"/>
</dbReference>
<dbReference type="Pfam" id="PF06838">
    <property type="entry name" value="Met_gamma_lyase"/>
    <property type="match status" value="1"/>
</dbReference>
<dbReference type="RefSeq" id="WP_073182755.1">
    <property type="nucleotide sequence ID" value="NZ_FQXI01000001.1"/>
</dbReference>
<accession>A0A1M5NY33</accession>
<gene>
    <name evidence="1" type="ORF">SAMN02745245_00093</name>
</gene>
<dbReference type="InterPro" id="IPR015421">
    <property type="entry name" value="PyrdxlP-dep_Trfase_major"/>
</dbReference>
<dbReference type="Proteomes" id="UP000184032">
    <property type="component" value="Unassembled WGS sequence"/>
</dbReference>
<dbReference type="Gene3D" id="3.90.1150.60">
    <property type="entry name" value="Methioning gamme-lyase, C-terminal domain"/>
    <property type="match status" value="1"/>
</dbReference>
<dbReference type="STRING" id="1120995.SAMN02745245_00093"/>
<organism evidence="1 2">
    <name type="scientific">Anaerosphaera aminiphila DSM 21120</name>
    <dbReference type="NCBI Taxonomy" id="1120995"/>
    <lineage>
        <taxon>Bacteria</taxon>
        <taxon>Bacillati</taxon>
        <taxon>Bacillota</taxon>
        <taxon>Tissierellia</taxon>
        <taxon>Tissierellales</taxon>
        <taxon>Peptoniphilaceae</taxon>
        <taxon>Anaerosphaera</taxon>
    </lineage>
</organism>
<name>A0A1M5NY33_9FIRM</name>
<reference evidence="1 2" key="1">
    <citation type="submission" date="2016-11" db="EMBL/GenBank/DDBJ databases">
        <authorList>
            <person name="Jaros S."/>
            <person name="Januszkiewicz K."/>
            <person name="Wedrychowicz H."/>
        </authorList>
    </citation>
    <scope>NUCLEOTIDE SEQUENCE [LARGE SCALE GENOMIC DNA]</scope>
    <source>
        <strain evidence="1 2">DSM 21120</strain>
    </source>
</reference>
<dbReference type="PANTHER" id="PTHR46658">
    <property type="entry name" value="CYS OR MET METABOLISM PYRIDOXAL-PHOSPHATE-DEPENDENT ENZYME"/>
    <property type="match status" value="1"/>
</dbReference>
<proteinExistence type="predicted"/>
<dbReference type="InterPro" id="IPR009651">
    <property type="entry name" value="Met_g_lyase_put"/>
</dbReference>
<dbReference type="PANTHER" id="PTHR46658:SF1">
    <property type="entry name" value="CYS OR MET METABOLISM PYRIDOXAL-PHOSPHATE-DEPENDENT ENZYME"/>
    <property type="match status" value="1"/>
</dbReference>
<protein>
    <submittedName>
        <fullName evidence="1">Cystathionine beta-lyase family protein involved in aluminum resistance</fullName>
    </submittedName>
</protein>
<dbReference type="InterPro" id="IPR015424">
    <property type="entry name" value="PyrdxlP-dep_Trfase"/>
</dbReference>
<keyword evidence="2" id="KW-1185">Reference proteome</keyword>
<dbReference type="AlphaFoldDB" id="A0A1M5NY33"/>
<evidence type="ECO:0000313" key="2">
    <source>
        <dbReference type="Proteomes" id="UP000184032"/>
    </source>
</evidence>
<dbReference type="SUPFAM" id="SSF53383">
    <property type="entry name" value="PLP-dependent transferases"/>
    <property type="match status" value="1"/>
</dbReference>
<sequence length="428" mass="48015">MEIFKDFIFDNYKIDNNICDFVNECEKILEHRFEELSSISQYNQVKILKAMQDSKLQSTDFNWTTGYGYGDVGREKVEKIYSDIFSTEDALVRPNIVSGTHAISLSLFGVLKPGDHLLSASGTPYDTLLKVIGITGDEPGNMMDQKIEYSEVPMKDNKIDFEALKKEIKTNTKVIMLQRSTGYSDRKALSIELLEEAIKKIKNFAPNCIVFVDNCYGEFTDIYEPSNFGADIIAGSLIKNPGGGLAYSGGYIVGKKKYIDLISNRLTAPGIGKDCGLTFGTTRQVLQGLFIAPKVVEDAIKAALLFSVVFSKLGYECFPDYTEKRSDIILSIKLDDPDKLCEFCRAIQESSPVDSHYTPEPWDMPGYDDKVIMAAGDFIEGSSIELSADGPMREPYYVYYQGGLTYYHAKFALMKVLANFKLKNYIKI</sequence>